<sequence>MEMCSVEAVQNLQQLRQLVVELGSEEGCPEERPDNLDEIMSRPVTVAPIANLANPLISSFL</sequence>
<dbReference type="WBParaSite" id="EEL_0001061401-mRNA-1">
    <property type="protein sequence ID" value="EEL_0001061401-mRNA-1"/>
    <property type="gene ID" value="EEL_0001061401"/>
</dbReference>
<keyword evidence="1" id="KW-1185">Reference proteome</keyword>
<dbReference type="AlphaFoldDB" id="A0A0R3S742"/>
<organism evidence="1 2">
    <name type="scientific">Elaeophora elaphi</name>
    <dbReference type="NCBI Taxonomy" id="1147741"/>
    <lineage>
        <taxon>Eukaryota</taxon>
        <taxon>Metazoa</taxon>
        <taxon>Ecdysozoa</taxon>
        <taxon>Nematoda</taxon>
        <taxon>Chromadorea</taxon>
        <taxon>Rhabditida</taxon>
        <taxon>Spirurina</taxon>
        <taxon>Spiruromorpha</taxon>
        <taxon>Filarioidea</taxon>
        <taxon>Onchocercidae</taxon>
        <taxon>Elaeophora</taxon>
    </lineage>
</organism>
<evidence type="ECO:0000313" key="1">
    <source>
        <dbReference type="Proteomes" id="UP000050640"/>
    </source>
</evidence>
<reference evidence="2" key="1">
    <citation type="submission" date="2017-02" db="UniProtKB">
        <authorList>
            <consortium name="WormBaseParasite"/>
        </authorList>
    </citation>
    <scope>IDENTIFICATION</scope>
</reference>
<name>A0A0R3S742_9BILA</name>
<dbReference type="STRING" id="1147741.A0A0R3S742"/>
<protein>
    <submittedName>
        <fullName evidence="2">Fibrous sheath-interacting protein 1</fullName>
    </submittedName>
</protein>
<dbReference type="Proteomes" id="UP000050640">
    <property type="component" value="Unplaced"/>
</dbReference>
<accession>A0A0R3S742</accession>
<evidence type="ECO:0000313" key="2">
    <source>
        <dbReference type="WBParaSite" id="EEL_0001061401-mRNA-1"/>
    </source>
</evidence>
<proteinExistence type="predicted"/>